<sequence length="339" mass="37620">MSVTNINLTSPQPIKDDRPFICEICHRGFHRLEHKKRHIRTHTGEKPHKCVFPGCIKSFSRSDELKRHLRTHTRPNSRNNKSKKANSKNSNSVITTASNSSGDNSPNHLPQNLSSSVINIPSINMPNPSISITSVSNQVCQPQPQMANVASNFFPIPIASSSSTSLSSSIFSTNQLSTSPRTPPPLSGMFYQNNNNKFMIGKQSCNLPTSTSTLSMTSLLNQDKLQTSFIENSNSNSQSLSGFPSVLSMQNNNFINKNVNSSYLDSNFSHTNSNASCFEDRHQRAKFQLSPTDDEDDDNETNSSANLSGNSNSNIRTNRIRLPPVRDLLRQIDNFNCSN</sequence>
<evidence type="ECO:0000256" key="10">
    <source>
        <dbReference type="SAM" id="MobiDB-lite"/>
    </source>
</evidence>
<dbReference type="GO" id="GO:0001227">
    <property type="term" value="F:DNA-binding transcription repressor activity, RNA polymerase II-specific"/>
    <property type="evidence" value="ECO:0007669"/>
    <property type="project" value="EnsemblFungi"/>
</dbReference>
<evidence type="ECO:0000256" key="7">
    <source>
        <dbReference type="ARBA" id="ARBA00023163"/>
    </source>
</evidence>
<evidence type="ECO:0000256" key="8">
    <source>
        <dbReference type="ARBA" id="ARBA00023242"/>
    </source>
</evidence>
<keyword evidence="13" id="KW-1185">Reference proteome</keyword>
<dbReference type="SUPFAM" id="SSF57667">
    <property type="entry name" value="beta-beta-alpha zinc fingers"/>
    <property type="match status" value="2"/>
</dbReference>
<keyword evidence="2" id="KW-0479">Metal-binding</keyword>
<evidence type="ECO:0000313" key="13">
    <source>
        <dbReference type="Proteomes" id="UP000002866"/>
    </source>
</evidence>
<keyword evidence="3" id="KW-0677">Repeat</keyword>
<keyword evidence="6" id="KW-0805">Transcription regulation</keyword>
<organism evidence="12 13">
    <name type="scientific">Henningerozyma blattae (strain ATCC 34711 / CBS 6284 / DSM 70876 / NBRC 10599 / NRRL Y-10934 / UCD 77-7)</name>
    <name type="common">Yeast</name>
    <name type="synonym">Tetrapisispora blattae</name>
    <dbReference type="NCBI Taxonomy" id="1071380"/>
    <lineage>
        <taxon>Eukaryota</taxon>
        <taxon>Fungi</taxon>
        <taxon>Dikarya</taxon>
        <taxon>Ascomycota</taxon>
        <taxon>Saccharomycotina</taxon>
        <taxon>Saccharomycetes</taxon>
        <taxon>Saccharomycetales</taxon>
        <taxon>Saccharomycetaceae</taxon>
        <taxon>Henningerozyma</taxon>
    </lineage>
</organism>
<dbReference type="GO" id="GO:0045944">
    <property type="term" value="P:positive regulation of transcription by RNA polymerase II"/>
    <property type="evidence" value="ECO:0007669"/>
    <property type="project" value="EnsemblFungi"/>
</dbReference>
<keyword evidence="4 9" id="KW-0863">Zinc-finger</keyword>
<dbReference type="GO" id="GO:1900436">
    <property type="term" value="P:positive regulation of filamentous growth of a population of unicellular organisms in response to starvation"/>
    <property type="evidence" value="ECO:0007669"/>
    <property type="project" value="EnsemblFungi"/>
</dbReference>
<dbReference type="Pfam" id="PF00096">
    <property type="entry name" value="zf-C2H2"/>
    <property type="match status" value="1"/>
</dbReference>
<dbReference type="InParanoid" id="I2H1N2"/>
<dbReference type="EMBL" id="HE806318">
    <property type="protein sequence ID" value="CCH60284.1"/>
    <property type="molecule type" value="Genomic_DNA"/>
</dbReference>
<dbReference type="GO" id="GO:0008270">
    <property type="term" value="F:zinc ion binding"/>
    <property type="evidence" value="ECO:0007669"/>
    <property type="project" value="UniProtKB-KW"/>
</dbReference>
<dbReference type="InterPro" id="IPR013087">
    <property type="entry name" value="Znf_C2H2_type"/>
</dbReference>
<evidence type="ECO:0000256" key="6">
    <source>
        <dbReference type="ARBA" id="ARBA00023015"/>
    </source>
</evidence>
<dbReference type="HOGENOM" id="CLU_039422_0_0_1"/>
<comment type="subcellular location">
    <subcellularLocation>
        <location evidence="1">Nucleus</location>
    </subcellularLocation>
</comment>
<dbReference type="OrthoDB" id="654211at2759"/>
<dbReference type="PANTHER" id="PTHR47428:SF1">
    <property type="entry name" value="REGULATORY PROTEIN MIG1-RELATED"/>
    <property type="match status" value="1"/>
</dbReference>
<keyword evidence="7" id="KW-0804">Transcription</keyword>
<protein>
    <recommendedName>
        <fullName evidence="11">C2H2-type domain-containing protein</fullName>
    </recommendedName>
</protein>
<dbReference type="InterPro" id="IPR036236">
    <property type="entry name" value="Znf_C2H2_sf"/>
</dbReference>
<evidence type="ECO:0000256" key="2">
    <source>
        <dbReference type="ARBA" id="ARBA00022723"/>
    </source>
</evidence>
<evidence type="ECO:0000256" key="1">
    <source>
        <dbReference type="ARBA" id="ARBA00004123"/>
    </source>
</evidence>
<feature type="region of interest" description="Disordered" evidence="10">
    <location>
        <begin position="64"/>
        <end position="113"/>
    </location>
</feature>
<dbReference type="GeneID" id="14495264"/>
<feature type="region of interest" description="Disordered" evidence="10">
    <location>
        <begin position="289"/>
        <end position="319"/>
    </location>
</feature>
<dbReference type="SMART" id="SM00355">
    <property type="entry name" value="ZnF_C2H2"/>
    <property type="match status" value="2"/>
</dbReference>
<feature type="domain" description="C2H2-type" evidence="11">
    <location>
        <begin position="20"/>
        <end position="47"/>
    </location>
</feature>
<dbReference type="GO" id="GO:0005739">
    <property type="term" value="C:mitochondrion"/>
    <property type="evidence" value="ECO:0007669"/>
    <property type="project" value="EnsemblFungi"/>
</dbReference>
<dbReference type="InterPro" id="IPR051007">
    <property type="entry name" value="creA/MIG_C2H2-ZnF"/>
</dbReference>
<feature type="compositionally biased region" description="Basic residues" evidence="10">
    <location>
        <begin position="67"/>
        <end position="86"/>
    </location>
</feature>
<dbReference type="PANTHER" id="PTHR47428">
    <property type="entry name" value="REGULATORY PROTEIN MIG1-RELATED"/>
    <property type="match status" value="1"/>
</dbReference>
<dbReference type="Gene3D" id="3.30.160.60">
    <property type="entry name" value="Classic Zinc Finger"/>
    <property type="match status" value="2"/>
</dbReference>
<feature type="compositionally biased region" description="Low complexity" evidence="10">
    <location>
        <begin position="301"/>
        <end position="319"/>
    </location>
</feature>
<dbReference type="STRING" id="1071380.I2H1N2"/>
<dbReference type="Proteomes" id="UP000002866">
    <property type="component" value="Chromosome 3"/>
</dbReference>
<dbReference type="GO" id="GO:0000978">
    <property type="term" value="F:RNA polymerase II cis-regulatory region sequence-specific DNA binding"/>
    <property type="evidence" value="ECO:0007669"/>
    <property type="project" value="EnsemblFungi"/>
</dbReference>
<dbReference type="GO" id="GO:0000433">
    <property type="term" value="P:carbon catabolite repression of transcription from RNA polymerase II promoter by glucose"/>
    <property type="evidence" value="ECO:0007669"/>
    <property type="project" value="TreeGrafter"/>
</dbReference>
<dbReference type="RefSeq" id="XP_004179803.1">
    <property type="nucleotide sequence ID" value="XM_004179755.1"/>
</dbReference>
<keyword evidence="5" id="KW-0862">Zinc</keyword>
<dbReference type="FunFam" id="3.30.160.60:FF:002343">
    <property type="entry name" value="Zinc finger protein 33A"/>
    <property type="match status" value="1"/>
</dbReference>
<dbReference type="AlphaFoldDB" id="I2H1N2"/>
<accession>I2H1N2</accession>
<reference evidence="12 13" key="1">
    <citation type="journal article" date="2011" name="Proc. Natl. Acad. Sci. U.S.A.">
        <title>Evolutionary erosion of yeast sex chromosomes by mating-type switching accidents.</title>
        <authorList>
            <person name="Gordon J.L."/>
            <person name="Armisen D."/>
            <person name="Proux-Wera E."/>
            <person name="Oheigeartaigh S.S."/>
            <person name="Byrne K.P."/>
            <person name="Wolfe K.H."/>
        </authorList>
    </citation>
    <scope>NUCLEOTIDE SEQUENCE [LARGE SCALE GENOMIC DNA]</scope>
    <source>
        <strain evidence="13">ATCC 34711 / CBS 6284 / DSM 70876 / NBRC 10599 / NRRL Y-10934 / UCD 77-7</strain>
    </source>
</reference>
<evidence type="ECO:0000256" key="3">
    <source>
        <dbReference type="ARBA" id="ARBA00022737"/>
    </source>
</evidence>
<proteinExistence type="predicted"/>
<dbReference type="eggNOG" id="KOG1721">
    <property type="taxonomic scope" value="Eukaryota"/>
</dbReference>
<feature type="domain" description="C2H2-type" evidence="11">
    <location>
        <begin position="48"/>
        <end position="77"/>
    </location>
</feature>
<dbReference type="PROSITE" id="PS50157">
    <property type="entry name" value="ZINC_FINGER_C2H2_2"/>
    <property type="match status" value="2"/>
</dbReference>
<keyword evidence="8" id="KW-0539">Nucleus</keyword>
<evidence type="ECO:0000256" key="5">
    <source>
        <dbReference type="ARBA" id="ARBA00022833"/>
    </source>
</evidence>
<gene>
    <name evidence="12" type="primary">TBLA0C04880</name>
    <name evidence="12" type="ORF">TBLA_0C04880</name>
</gene>
<name>I2H1N2_HENB6</name>
<dbReference type="PROSITE" id="PS00028">
    <property type="entry name" value="ZINC_FINGER_C2H2_1"/>
    <property type="match status" value="2"/>
</dbReference>
<evidence type="ECO:0000256" key="9">
    <source>
        <dbReference type="PROSITE-ProRule" id="PRU00042"/>
    </source>
</evidence>
<feature type="compositionally biased region" description="Polar residues" evidence="10">
    <location>
        <begin position="93"/>
        <end position="113"/>
    </location>
</feature>
<evidence type="ECO:0000259" key="11">
    <source>
        <dbReference type="PROSITE" id="PS50157"/>
    </source>
</evidence>
<evidence type="ECO:0000313" key="12">
    <source>
        <dbReference type="EMBL" id="CCH60284.1"/>
    </source>
</evidence>
<evidence type="ECO:0000256" key="4">
    <source>
        <dbReference type="ARBA" id="ARBA00022771"/>
    </source>
</evidence>
<dbReference type="KEGG" id="tbl:TBLA_0C04880"/>
<dbReference type="GO" id="GO:0005634">
    <property type="term" value="C:nucleus"/>
    <property type="evidence" value="ECO:0007669"/>
    <property type="project" value="UniProtKB-SubCell"/>
</dbReference>
<dbReference type="FunCoup" id="I2H1N2">
    <property type="interactions" value="539"/>
</dbReference>